<evidence type="ECO:0000313" key="4">
    <source>
        <dbReference type="Proteomes" id="UP000295509"/>
    </source>
</evidence>
<sequence length="321" mass="34883">MGNVLKYGNNVALCNGQDNFSGYFLSLIWKGVQNPEKFDKLWTEVAQPGKNFASDYVWTIVPAPGSAKKVGDPVSNFDQIWMTMQDDAGATRYLAINNADNTYVMASDNSVAANLRTWVISGTTAVGANNQSSGQLKDPLEYGMFINLLNKSQERTVNALNGANQTDAFKHVLRTAPIGQAQDITGWWRVDKSVTDKGDNGDNGNGGDPTDGSYNLPPNIRFAVTAIANSSAEQTIQIYVDDKLVATWRDWSTESKNTPTQVLQSGRGKVQVKVSANGKPSLIDGRHVGMAGKTNFFLVATEDGTDNDYNDCLVVINWPIG</sequence>
<keyword evidence="4" id="KW-1185">Reference proteome</keyword>
<dbReference type="InterPro" id="IPR010907">
    <property type="entry name" value="Ca-mediated_lectin"/>
</dbReference>
<dbReference type="InterPro" id="IPR036684">
    <property type="entry name" value="Ca_lectin_sf"/>
</dbReference>
<reference evidence="3 4" key="1">
    <citation type="submission" date="2019-03" db="EMBL/GenBank/DDBJ databases">
        <title>Genomic Encyclopedia of Type Strains, Phase III (KMG-III): the genomes of soil and plant-associated and newly described type strains.</title>
        <authorList>
            <person name="Whitman W."/>
        </authorList>
    </citation>
    <scope>NUCLEOTIDE SEQUENCE [LARGE SCALE GENOMIC DNA]</scope>
    <source>
        <strain evidence="3 4">LMG 29544</strain>
    </source>
</reference>
<organism evidence="3 4">
    <name type="scientific">Paraburkholderia rhizosphaerae</name>
    <dbReference type="NCBI Taxonomy" id="480658"/>
    <lineage>
        <taxon>Bacteria</taxon>
        <taxon>Pseudomonadati</taxon>
        <taxon>Pseudomonadota</taxon>
        <taxon>Betaproteobacteria</taxon>
        <taxon>Burkholderiales</taxon>
        <taxon>Burkholderiaceae</taxon>
        <taxon>Paraburkholderia</taxon>
    </lineage>
</organism>
<accession>A0A4R8LYA5</accession>
<evidence type="ECO:0000256" key="1">
    <source>
        <dbReference type="SAM" id="MobiDB-lite"/>
    </source>
</evidence>
<dbReference type="EMBL" id="SORE01000005">
    <property type="protein sequence ID" value="TDY52196.1"/>
    <property type="molecule type" value="Genomic_DNA"/>
</dbReference>
<feature type="region of interest" description="Disordered" evidence="1">
    <location>
        <begin position="192"/>
        <end position="214"/>
    </location>
</feature>
<feature type="domain" description="Calcium-mediated lectin" evidence="2">
    <location>
        <begin position="214"/>
        <end position="320"/>
    </location>
</feature>
<evidence type="ECO:0000259" key="2">
    <source>
        <dbReference type="Pfam" id="PF07472"/>
    </source>
</evidence>
<comment type="caution">
    <text evidence="3">The sequence shown here is derived from an EMBL/GenBank/DDBJ whole genome shotgun (WGS) entry which is preliminary data.</text>
</comment>
<dbReference type="AlphaFoldDB" id="A0A4R8LYA5"/>
<protein>
    <submittedName>
        <fullName evidence="3">Fucose-binding lectin II (PA-IIL)</fullName>
    </submittedName>
</protein>
<dbReference type="Pfam" id="PF07472">
    <property type="entry name" value="PA-IIL"/>
    <property type="match status" value="1"/>
</dbReference>
<proteinExistence type="predicted"/>
<evidence type="ECO:0000313" key="3">
    <source>
        <dbReference type="EMBL" id="TDY52196.1"/>
    </source>
</evidence>
<gene>
    <name evidence="3" type="ORF">BX592_10580</name>
</gene>
<keyword evidence="3" id="KW-0430">Lectin</keyword>
<dbReference type="GO" id="GO:0030246">
    <property type="term" value="F:carbohydrate binding"/>
    <property type="evidence" value="ECO:0007669"/>
    <property type="project" value="UniProtKB-KW"/>
</dbReference>
<dbReference type="Proteomes" id="UP000295509">
    <property type="component" value="Unassembled WGS sequence"/>
</dbReference>
<dbReference type="Gene3D" id="2.60.120.400">
    <property type="entry name" value="Calcium-mediated lectin"/>
    <property type="match status" value="1"/>
</dbReference>
<name>A0A4R8LYA5_9BURK</name>
<dbReference type="SUPFAM" id="SSF82026">
    <property type="entry name" value="Calcium-mediated lectin"/>
    <property type="match status" value="1"/>
</dbReference>